<evidence type="ECO:0000256" key="4">
    <source>
        <dbReference type="ARBA" id="ARBA00023136"/>
    </source>
</evidence>
<evidence type="ECO:0000256" key="2">
    <source>
        <dbReference type="ARBA" id="ARBA00022692"/>
    </source>
</evidence>
<evidence type="ECO:0000313" key="8">
    <source>
        <dbReference type="Proteomes" id="UP000664073"/>
    </source>
</evidence>
<evidence type="ECO:0000256" key="1">
    <source>
        <dbReference type="ARBA" id="ARBA00004141"/>
    </source>
</evidence>
<dbReference type="Proteomes" id="UP000664073">
    <property type="component" value="Unassembled WGS sequence"/>
</dbReference>
<reference evidence="7" key="1">
    <citation type="submission" date="2021-03" db="EMBL/GenBank/DDBJ databases">
        <title>The complete genome sequence of Acetobacter sp. TBRC 12339.</title>
        <authorList>
            <person name="Charoenyingcharoen P."/>
            <person name="Yukphan P."/>
        </authorList>
    </citation>
    <scope>NUCLEOTIDE SEQUENCE</scope>
    <source>
        <strain evidence="7">TBRC 12339</strain>
    </source>
</reference>
<dbReference type="Pfam" id="PF04138">
    <property type="entry name" value="GtrA_DPMS_TM"/>
    <property type="match status" value="1"/>
</dbReference>
<proteinExistence type="predicted"/>
<dbReference type="GO" id="GO:0000271">
    <property type="term" value="P:polysaccharide biosynthetic process"/>
    <property type="evidence" value="ECO:0007669"/>
    <property type="project" value="InterPro"/>
</dbReference>
<evidence type="ECO:0000313" key="7">
    <source>
        <dbReference type="EMBL" id="MBO1324030.1"/>
    </source>
</evidence>
<comment type="caution">
    <text evidence="7">The sequence shown here is derived from an EMBL/GenBank/DDBJ whole genome shotgun (WGS) entry which is preliminary data.</text>
</comment>
<sequence>MMFLRFLVTGGIAAGVNIGSRYFFNCFVPFGWSVVLAYLVGMLTAYSLARLFVFSPSDRGVASELGRFVLVNLVALVIVWGTTMGLAFVVFPALNFTWHAEDIAHFIGVLSPAVPSFIGHKYFSFKSKVSFAEK</sequence>
<comment type="subcellular location">
    <subcellularLocation>
        <location evidence="1">Membrane</location>
        <topology evidence="1">Multi-pass membrane protein</topology>
    </subcellularLocation>
</comment>
<name>A0A939HJS3_9PROT</name>
<protein>
    <submittedName>
        <fullName evidence="7">GtrA family protein</fullName>
    </submittedName>
</protein>
<feature type="transmembrane region" description="Helical" evidence="5">
    <location>
        <begin position="65"/>
        <end position="91"/>
    </location>
</feature>
<dbReference type="AlphaFoldDB" id="A0A939HJS3"/>
<evidence type="ECO:0000256" key="3">
    <source>
        <dbReference type="ARBA" id="ARBA00022989"/>
    </source>
</evidence>
<keyword evidence="8" id="KW-1185">Reference proteome</keyword>
<keyword evidence="3 5" id="KW-1133">Transmembrane helix</keyword>
<feature type="transmembrane region" description="Helical" evidence="5">
    <location>
        <begin position="103"/>
        <end position="123"/>
    </location>
</feature>
<accession>A0A939HJS3</accession>
<dbReference type="GO" id="GO:0016020">
    <property type="term" value="C:membrane"/>
    <property type="evidence" value="ECO:0007669"/>
    <property type="project" value="UniProtKB-SubCell"/>
</dbReference>
<keyword evidence="2 5" id="KW-0812">Transmembrane</keyword>
<dbReference type="InterPro" id="IPR007267">
    <property type="entry name" value="GtrA_DPMS_TM"/>
</dbReference>
<organism evidence="7 8">
    <name type="scientific">Acetobacter garciniae</name>
    <dbReference type="NCBI Taxonomy" id="2817435"/>
    <lineage>
        <taxon>Bacteria</taxon>
        <taxon>Pseudomonadati</taxon>
        <taxon>Pseudomonadota</taxon>
        <taxon>Alphaproteobacteria</taxon>
        <taxon>Acetobacterales</taxon>
        <taxon>Acetobacteraceae</taxon>
        <taxon>Acetobacter</taxon>
    </lineage>
</organism>
<feature type="domain" description="GtrA/DPMS transmembrane" evidence="6">
    <location>
        <begin position="5"/>
        <end position="125"/>
    </location>
</feature>
<dbReference type="RefSeq" id="WP_207844693.1">
    <property type="nucleotide sequence ID" value="NZ_JAFVMH010000001.1"/>
</dbReference>
<dbReference type="EMBL" id="JAFVMH010000001">
    <property type="protein sequence ID" value="MBO1324030.1"/>
    <property type="molecule type" value="Genomic_DNA"/>
</dbReference>
<feature type="transmembrane region" description="Helical" evidence="5">
    <location>
        <begin position="31"/>
        <end position="53"/>
    </location>
</feature>
<keyword evidence="4 5" id="KW-0472">Membrane</keyword>
<evidence type="ECO:0000256" key="5">
    <source>
        <dbReference type="SAM" id="Phobius"/>
    </source>
</evidence>
<evidence type="ECO:0000259" key="6">
    <source>
        <dbReference type="Pfam" id="PF04138"/>
    </source>
</evidence>
<gene>
    <name evidence="7" type="ORF">J2D77_02515</name>
</gene>